<feature type="transmembrane region" description="Helical" evidence="8">
    <location>
        <begin position="26"/>
        <end position="46"/>
    </location>
</feature>
<dbReference type="InterPro" id="IPR037185">
    <property type="entry name" value="EmrE-like"/>
</dbReference>
<dbReference type="InterPro" id="IPR000390">
    <property type="entry name" value="Small_drug/metabolite_transptr"/>
</dbReference>
<evidence type="ECO:0000256" key="4">
    <source>
        <dbReference type="ARBA" id="ARBA00022692"/>
    </source>
</evidence>
<keyword evidence="4 7" id="KW-0812">Transmembrane</keyword>
<evidence type="ECO:0000256" key="6">
    <source>
        <dbReference type="ARBA" id="ARBA00023136"/>
    </source>
</evidence>
<evidence type="ECO:0000256" key="1">
    <source>
        <dbReference type="ARBA" id="ARBA00004651"/>
    </source>
</evidence>
<dbReference type="PANTHER" id="PTHR30561">
    <property type="entry name" value="SMR FAMILY PROTON-DEPENDENT DRUG EFFLUX TRANSPORTER SUGE"/>
    <property type="match status" value="1"/>
</dbReference>
<name>A0A0D0Y7P6_9LACO</name>
<keyword evidence="3" id="KW-1003">Cell membrane</keyword>
<reference evidence="9 10" key="1">
    <citation type="submission" date="2013-08" db="EMBL/GenBank/DDBJ databases">
        <title>Lactobacillus wasatchii sp. WDC04, a late gas producing bacteria isolated from aged chedder cheese.</title>
        <authorList>
            <person name="Oberg C.J."/>
            <person name="Culumber M."/>
            <person name="McMahon D.J."/>
            <person name="Broadbent J.R."/>
            <person name="Oberg T.S."/>
            <person name="Ortaki F."/>
        </authorList>
    </citation>
    <scope>NUCLEOTIDE SEQUENCE [LARGE SCALE GENOMIC DNA]</scope>
    <source>
        <strain evidence="9 10">WDC04</strain>
    </source>
</reference>
<dbReference type="GO" id="GO:0022857">
    <property type="term" value="F:transmembrane transporter activity"/>
    <property type="evidence" value="ECO:0007669"/>
    <property type="project" value="InterPro"/>
</dbReference>
<sequence length="107" mass="11428">MGYLFLGLAIIGEVVGTSLLKASVGFTHLLPTLGSLASYGLCFYFLSLTMKSINLNVAYALWAGLGLILTTLIAVFYWKEPIHLAGLIGVGLILCGVIILNIYNAPH</sequence>
<evidence type="ECO:0000256" key="7">
    <source>
        <dbReference type="RuleBase" id="RU003942"/>
    </source>
</evidence>
<proteinExistence type="inferred from homology"/>
<evidence type="ECO:0000256" key="2">
    <source>
        <dbReference type="ARBA" id="ARBA00022448"/>
    </source>
</evidence>
<comment type="similarity">
    <text evidence="7">Belongs to the drug/metabolite transporter (DMT) superfamily. Small multidrug resistance (SMR) (TC 2.A.7.1) family.</text>
</comment>
<evidence type="ECO:0000313" key="9">
    <source>
        <dbReference type="EMBL" id="KIS04288.1"/>
    </source>
</evidence>
<evidence type="ECO:0000256" key="5">
    <source>
        <dbReference type="ARBA" id="ARBA00022989"/>
    </source>
</evidence>
<dbReference type="STRING" id="1335616.WDC_0025"/>
<dbReference type="Gene3D" id="1.10.3730.20">
    <property type="match status" value="1"/>
</dbReference>
<feature type="transmembrane region" description="Helical" evidence="8">
    <location>
        <begin position="84"/>
        <end position="103"/>
    </location>
</feature>
<organism evidence="9 10">
    <name type="scientific">Paucilactobacillus wasatchensis</name>
    <dbReference type="NCBI Taxonomy" id="1335616"/>
    <lineage>
        <taxon>Bacteria</taxon>
        <taxon>Bacillati</taxon>
        <taxon>Bacillota</taxon>
        <taxon>Bacilli</taxon>
        <taxon>Lactobacillales</taxon>
        <taxon>Lactobacillaceae</taxon>
        <taxon>Paucilactobacillus</taxon>
    </lineage>
</organism>
<protein>
    <submittedName>
        <fullName evidence="9">Ethidium bromide-methyl viologen resistance protein</fullName>
    </submittedName>
</protein>
<gene>
    <name evidence="9" type="primary">emrE</name>
    <name evidence="9" type="ORF">WDC_0025</name>
</gene>
<dbReference type="Proteomes" id="UP000032279">
    <property type="component" value="Unassembled WGS sequence"/>
</dbReference>
<comment type="subcellular location">
    <subcellularLocation>
        <location evidence="1 7">Cell membrane</location>
        <topology evidence="1 7">Multi-pass membrane protein</topology>
    </subcellularLocation>
</comment>
<evidence type="ECO:0000256" key="3">
    <source>
        <dbReference type="ARBA" id="ARBA00022475"/>
    </source>
</evidence>
<feature type="transmembrane region" description="Helical" evidence="8">
    <location>
        <begin position="58"/>
        <end position="78"/>
    </location>
</feature>
<dbReference type="Pfam" id="PF00893">
    <property type="entry name" value="Multi_Drug_Res"/>
    <property type="match status" value="1"/>
</dbReference>
<dbReference type="PATRIC" id="fig|1335616.4.peg.25"/>
<dbReference type="AlphaFoldDB" id="A0A0D0Y7P6"/>
<keyword evidence="2" id="KW-0813">Transport</keyword>
<keyword evidence="5 8" id="KW-1133">Transmembrane helix</keyword>
<keyword evidence="6 8" id="KW-0472">Membrane</keyword>
<dbReference type="FunFam" id="1.10.3730.20:FF:000001">
    <property type="entry name" value="Quaternary ammonium compound resistance transporter SugE"/>
    <property type="match status" value="1"/>
</dbReference>
<dbReference type="InterPro" id="IPR045324">
    <property type="entry name" value="Small_multidrug_res"/>
</dbReference>
<dbReference type="RefSeq" id="WP_044009782.1">
    <property type="nucleotide sequence ID" value="NZ_AWTT01000001.1"/>
</dbReference>
<evidence type="ECO:0000256" key="8">
    <source>
        <dbReference type="SAM" id="Phobius"/>
    </source>
</evidence>
<accession>A0A0D0Y7P6</accession>
<dbReference type="EMBL" id="AWTT01000001">
    <property type="protein sequence ID" value="KIS04288.1"/>
    <property type="molecule type" value="Genomic_DNA"/>
</dbReference>
<dbReference type="PANTHER" id="PTHR30561:SF1">
    <property type="entry name" value="MULTIDRUG TRANSPORTER EMRE"/>
    <property type="match status" value="1"/>
</dbReference>
<comment type="caution">
    <text evidence="9">The sequence shown here is derived from an EMBL/GenBank/DDBJ whole genome shotgun (WGS) entry which is preliminary data.</text>
</comment>
<evidence type="ECO:0000313" key="10">
    <source>
        <dbReference type="Proteomes" id="UP000032279"/>
    </source>
</evidence>
<dbReference type="SUPFAM" id="SSF103481">
    <property type="entry name" value="Multidrug resistance efflux transporter EmrE"/>
    <property type="match status" value="1"/>
</dbReference>
<keyword evidence="10" id="KW-1185">Reference proteome</keyword>
<dbReference type="GO" id="GO:0005886">
    <property type="term" value="C:plasma membrane"/>
    <property type="evidence" value="ECO:0007669"/>
    <property type="project" value="UniProtKB-SubCell"/>
</dbReference>
<dbReference type="OrthoDB" id="21828at2"/>